<feature type="region of interest" description="Disordered" evidence="1">
    <location>
        <begin position="866"/>
        <end position="953"/>
    </location>
</feature>
<comment type="caution">
    <text evidence="2">The sequence shown here is derived from an EMBL/GenBank/DDBJ whole genome shotgun (WGS) entry which is preliminary data.</text>
</comment>
<feature type="compositionally biased region" description="Polar residues" evidence="1">
    <location>
        <begin position="1514"/>
        <end position="1523"/>
    </location>
</feature>
<feature type="region of interest" description="Disordered" evidence="1">
    <location>
        <begin position="37"/>
        <end position="105"/>
    </location>
</feature>
<feature type="region of interest" description="Disordered" evidence="1">
    <location>
        <begin position="2072"/>
        <end position="2152"/>
    </location>
</feature>
<protein>
    <submittedName>
        <fullName evidence="2">Uncharacterized protein</fullName>
    </submittedName>
</protein>
<feature type="compositionally biased region" description="Basic and acidic residues" evidence="1">
    <location>
        <begin position="1139"/>
        <end position="1152"/>
    </location>
</feature>
<feature type="region of interest" description="Disordered" evidence="1">
    <location>
        <begin position="1321"/>
        <end position="1384"/>
    </location>
</feature>
<feature type="compositionally biased region" description="Low complexity" evidence="1">
    <location>
        <begin position="90"/>
        <end position="105"/>
    </location>
</feature>
<feature type="compositionally biased region" description="Basic and acidic residues" evidence="1">
    <location>
        <begin position="1738"/>
        <end position="1751"/>
    </location>
</feature>
<feature type="compositionally biased region" description="Low complexity" evidence="1">
    <location>
        <begin position="1821"/>
        <end position="1838"/>
    </location>
</feature>
<feature type="region of interest" description="Disordered" evidence="1">
    <location>
        <begin position="295"/>
        <end position="345"/>
    </location>
</feature>
<feature type="region of interest" description="Disordered" evidence="1">
    <location>
        <begin position="968"/>
        <end position="1058"/>
    </location>
</feature>
<feature type="compositionally biased region" description="Polar residues" evidence="1">
    <location>
        <begin position="1159"/>
        <end position="1168"/>
    </location>
</feature>
<feature type="compositionally biased region" description="Gly residues" evidence="1">
    <location>
        <begin position="1375"/>
        <end position="1384"/>
    </location>
</feature>
<feature type="region of interest" description="Disordered" evidence="1">
    <location>
        <begin position="1"/>
        <end position="21"/>
    </location>
</feature>
<feature type="compositionally biased region" description="Low complexity" evidence="1">
    <location>
        <begin position="599"/>
        <end position="633"/>
    </location>
</feature>
<feature type="compositionally biased region" description="Polar residues" evidence="1">
    <location>
        <begin position="1040"/>
        <end position="1058"/>
    </location>
</feature>
<feature type="compositionally biased region" description="Low complexity" evidence="1">
    <location>
        <begin position="2010"/>
        <end position="2027"/>
    </location>
</feature>
<name>A0A9P6C620_9AGAR</name>
<feature type="compositionally biased region" description="Polar residues" evidence="1">
    <location>
        <begin position="1344"/>
        <end position="1357"/>
    </location>
</feature>
<feature type="compositionally biased region" description="Low complexity" evidence="1">
    <location>
        <begin position="1853"/>
        <end position="1868"/>
    </location>
</feature>
<feature type="region of interest" description="Disordered" evidence="1">
    <location>
        <begin position="1396"/>
        <end position="1495"/>
    </location>
</feature>
<organism evidence="2 3">
    <name type="scientific">Macrolepiota fuliginosa MF-IS2</name>
    <dbReference type="NCBI Taxonomy" id="1400762"/>
    <lineage>
        <taxon>Eukaryota</taxon>
        <taxon>Fungi</taxon>
        <taxon>Dikarya</taxon>
        <taxon>Basidiomycota</taxon>
        <taxon>Agaricomycotina</taxon>
        <taxon>Agaricomycetes</taxon>
        <taxon>Agaricomycetidae</taxon>
        <taxon>Agaricales</taxon>
        <taxon>Agaricineae</taxon>
        <taxon>Agaricaceae</taxon>
        <taxon>Macrolepiota</taxon>
    </lineage>
</organism>
<feature type="compositionally biased region" description="Basic and acidic residues" evidence="1">
    <location>
        <begin position="1181"/>
        <end position="1209"/>
    </location>
</feature>
<evidence type="ECO:0000313" key="3">
    <source>
        <dbReference type="Proteomes" id="UP000807342"/>
    </source>
</evidence>
<gene>
    <name evidence="2" type="ORF">P691DRAFT_473319</name>
</gene>
<feature type="region of interest" description="Disordered" evidence="1">
    <location>
        <begin position="372"/>
        <end position="425"/>
    </location>
</feature>
<dbReference type="EMBL" id="MU151106">
    <property type="protein sequence ID" value="KAF9450400.1"/>
    <property type="molecule type" value="Genomic_DNA"/>
</dbReference>
<feature type="compositionally biased region" description="Polar residues" evidence="1">
    <location>
        <begin position="876"/>
        <end position="891"/>
    </location>
</feature>
<feature type="compositionally biased region" description="Polar residues" evidence="1">
    <location>
        <begin position="470"/>
        <end position="479"/>
    </location>
</feature>
<feature type="compositionally biased region" description="Low complexity" evidence="1">
    <location>
        <begin position="2128"/>
        <end position="2138"/>
    </location>
</feature>
<feature type="compositionally biased region" description="Basic and acidic residues" evidence="1">
    <location>
        <begin position="906"/>
        <end position="915"/>
    </location>
</feature>
<proteinExistence type="predicted"/>
<feature type="region of interest" description="Disordered" evidence="1">
    <location>
        <begin position="1510"/>
        <end position="1641"/>
    </location>
</feature>
<dbReference type="OrthoDB" id="10692517at2759"/>
<feature type="compositionally biased region" description="Low complexity" evidence="1">
    <location>
        <begin position="1952"/>
        <end position="1972"/>
    </location>
</feature>
<feature type="region of interest" description="Disordered" evidence="1">
    <location>
        <begin position="443"/>
        <end position="540"/>
    </location>
</feature>
<feature type="compositionally biased region" description="Low complexity" evidence="1">
    <location>
        <begin position="1112"/>
        <end position="1127"/>
    </location>
</feature>
<feature type="region of interest" description="Disordered" evidence="1">
    <location>
        <begin position="1112"/>
        <end position="1221"/>
    </location>
</feature>
<feature type="region of interest" description="Disordered" evidence="1">
    <location>
        <begin position="2000"/>
        <end position="2039"/>
    </location>
</feature>
<feature type="compositionally biased region" description="Low complexity" evidence="1">
    <location>
        <begin position="1408"/>
        <end position="1417"/>
    </location>
</feature>
<accession>A0A9P6C620</accession>
<feature type="compositionally biased region" description="Low complexity" evidence="1">
    <location>
        <begin position="300"/>
        <end position="313"/>
    </location>
</feature>
<feature type="region of interest" description="Disordered" evidence="1">
    <location>
        <begin position="1250"/>
        <end position="1302"/>
    </location>
</feature>
<feature type="compositionally biased region" description="Low complexity" evidence="1">
    <location>
        <begin position="1760"/>
        <end position="1776"/>
    </location>
</feature>
<feature type="region of interest" description="Disordered" evidence="1">
    <location>
        <begin position="702"/>
        <end position="765"/>
    </location>
</feature>
<feature type="compositionally biased region" description="Low complexity" evidence="1">
    <location>
        <begin position="1547"/>
        <end position="1580"/>
    </location>
</feature>
<evidence type="ECO:0000313" key="2">
    <source>
        <dbReference type="EMBL" id="KAF9450400.1"/>
    </source>
</evidence>
<feature type="region of interest" description="Disordered" evidence="1">
    <location>
        <begin position="793"/>
        <end position="823"/>
    </location>
</feature>
<feature type="region of interest" description="Disordered" evidence="1">
    <location>
        <begin position="131"/>
        <end position="173"/>
    </location>
</feature>
<feature type="region of interest" description="Disordered" evidence="1">
    <location>
        <begin position="599"/>
        <end position="652"/>
    </location>
</feature>
<feature type="compositionally biased region" description="Gly residues" evidence="1">
    <location>
        <begin position="813"/>
        <end position="823"/>
    </location>
</feature>
<feature type="region of interest" description="Disordered" evidence="1">
    <location>
        <begin position="1940"/>
        <end position="1972"/>
    </location>
</feature>
<feature type="region of interest" description="Disordered" evidence="1">
    <location>
        <begin position="1811"/>
        <end position="1912"/>
    </location>
</feature>
<feature type="compositionally biased region" description="Low complexity" evidence="1">
    <location>
        <begin position="499"/>
        <end position="511"/>
    </location>
</feature>
<feature type="compositionally biased region" description="Acidic residues" evidence="1">
    <location>
        <begin position="451"/>
        <end position="464"/>
    </location>
</feature>
<feature type="region of interest" description="Disordered" evidence="1">
    <location>
        <begin position="1704"/>
        <end position="1794"/>
    </location>
</feature>
<feature type="compositionally biased region" description="Acidic residues" evidence="1">
    <location>
        <begin position="375"/>
        <end position="411"/>
    </location>
</feature>
<feature type="compositionally biased region" description="Low complexity" evidence="1">
    <location>
        <begin position="1883"/>
        <end position="1894"/>
    </location>
</feature>
<dbReference type="Proteomes" id="UP000807342">
    <property type="component" value="Unassembled WGS sequence"/>
</dbReference>
<feature type="compositionally biased region" description="Basic and acidic residues" evidence="1">
    <location>
        <begin position="50"/>
        <end position="63"/>
    </location>
</feature>
<keyword evidence="3" id="KW-1185">Reference proteome</keyword>
<feature type="compositionally biased region" description="Low complexity" evidence="1">
    <location>
        <begin position="1250"/>
        <end position="1279"/>
    </location>
</feature>
<feature type="compositionally biased region" description="Low complexity" evidence="1">
    <location>
        <begin position="747"/>
        <end position="763"/>
    </location>
</feature>
<feature type="compositionally biased region" description="Polar residues" evidence="1">
    <location>
        <begin position="1472"/>
        <end position="1483"/>
    </location>
</feature>
<feature type="compositionally biased region" description="Basic residues" evidence="1">
    <location>
        <begin position="706"/>
        <end position="718"/>
    </location>
</feature>
<feature type="compositionally biased region" description="Low complexity" evidence="1">
    <location>
        <begin position="999"/>
        <end position="1024"/>
    </location>
</feature>
<feature type="compositionally biased region" description="Low complexity" evidence="1">
    <location>
        <begin position="160"/>
        <end position="173"/>
    </location>
</feature>
<feature type="compositionally biased region" description="Acidic residues" evidence="1">
    <location>
        <begin position="530"/>
        <end position="540"/>
    </location>
</feature>
<reference evidence="2" key="1">
    <citation type="submission" date="2020-11" db="EMBL/GenBank/DDBJ databases">
        <authorList>
            <consortium name="DOE Joint Genome Institute"/>
            <person name="Ahrendt S."/>
            <person name="Riley R."/>
            <person name="Andreopoulos W."/>
            <person name="Labutti K."/>
            <person name="Pangilinan J."/>
            <person name="Ruiz-Duenas F.J."/>
            <person name="Barrasa J.M."/>
            <person name="Sanchez-Garcia M."/>
            <person name="Camarero S."/>
            <person name="Miyauchi S."/>
            <person name="Serrano A."/>
            <person name="Linde D."/>
            <person name="Babiker R."/>
            <person name="Drula E."/>
            <person name="Ayuso-Fernandez I."/>
            <person name="Pacheco R."/>
            <person name="Padilla G."/>
            <person name="Ferreira P."/>
            <person name="Barriuso J."/>
            <person name="Kellner H."/>
            <person name="Castanera R."/>
            <person name="Alfaro M."/>
            <person name="Ramirez L."/>
            <person name="Pisabarro A.G."/>
            <person name="Kuo A."/>
            <person name="Tritt A."/>
            <person name="Lipzen A."/>
            <person name="He G."/>
            <person name="Yan M."/>
            <person name="Ng V."/>
            <person name="Cullen D."/>
            <person name="Martin F."/>
            <person name="Rosso M.-N."/>
            <person name="Henrissat B."/>
            <person name="Hibbett D."/>
            <person name="Martinez A.T."/>
            <person name="Grigoriev I.V."/>
        </authorList>
    </citation>
    <scope>NUCLEOTIDE SEQUENCE</scope>
    <source>
        <strain evidence="2">MF-IS2</strain>
    </source>
</reference>
<sequence length="2207" mass="234882">MPVPTPTGEEGSTGAGNRTLQLRLSLSSSNTSFKRSFEELFGGAESDGSEENHGDGVGGHESDGIGAVGSVRRDGRNKRQRSGDCVVGQSSAGGSAGGASSSAAAALTVSLPPRLPTPRLEDVHMADIPLLDHPVATGTSREDVAGPSEEGSGLRSGVLQIQQSSRSATSSFSQHAVVDATLDSLSLENQYATTASMPSGALSLRSNSPPPLLPPVIPGTPPTPVRPLSPLVNPSPRTSPSLVLAPLSLSTSSTTDTEERYRVTMERYNAFESNMAALRRSVSPPPPRSILNTIGVGVNRAASPPRLPPLELSSLRDDEDHGGDEDHDETHGSSGTDALGNLPRLANNGSIAHVHVRPDLSAGRHRHMSLGESLAVDDESLNDMEDEEDDDEDDEDEELDELDQLDEEDEDRGSNLYQHHQHLRHHDAPPRIELSNSLWSSLSTGVGVGGEDQDDDPGDTDDEGGVGARTDNNNANNRSYPDPPPFRDRLDSALEALRSPSSPLVPGLVPGNRDRSLNNENSNESNRGNEEEEDVEAEAEVEAELLTASRSGVSIASTSSLQNTTVNITTADHSTNSTTGNNNGNTTALTHPLRMVYTSHTTTSSPASTSTSTNTSTLTSTSASASSSSSSISGGMNTRTAGAPPTLPPIVTDTDTDEMWRRDLHREPRNVHVHVQTQIQMQPQASTHHHLHQVHFHPRTTTMHTQHVHHHHHHHNHAHVGGDVDSGDTGRFSFASASVHAHERRAMQMQQQQQQQQQQQRQRLGLGEVEVPSPSLSGFYDWLEGASANVADANGHGNTGNSDVGLGSRQSGSGSGNGSGSGSGNGNGIWALAMGARERTGIGEERRSLEDALAGWLRNDREIDPELPLRGRDSIPASSRPGSGFSATATRPTDENVGMDVDMESDTEREREVERLPWTLGSSTTSSASRSNHHRPPPLNLNLNHEVRRSQRSMPEEYRRLNLLHDTDDGEWNPLHAPVPWQAEPTFGRTSAPSPRAEFPSGSASFSRPSPRPPYSSNLFSPSSPGLPPPTPTFPSLSGRLSSTTAFDSHTPASSSSRIRLPRFMSSAFPENRGPRGSLPPSLELDLGLNNSVFGEDGEGAGGAGIDVAMSNNNDNNSNNSTMAAASQFGVGSGGSSYSRREPSMRLFERPELPPLPPSQSHSQQARNHFQHTHRNPNLDVDDRRRDWRAAAYGGRRDGERSRERETQRQPRYHTTRVNVVGSSNSLVAENAAEMDRRLARADLVRRLSASRRVSGGEEASSSSESGSGSNNESVEGRGTNVNVGPGSGLSGPGVSVPRVEGAGIGPAWERVARLRREAERLGRREGGEESGRSHGPLGARPRTPSQTHTTAQSGIQTRFGHLLSRSHGPSNRGAAGGGGGRGGAAASYGTFGGLGLPPRVGNGSNGGSEMRGSGSESNDDVGSSGTRASMYPGVAPPAPRPRLHSTRHMPSLSSLESAGPDHTLDGHRRSTSWSQGSLNGNPNADADSGGTRSMSTQEDIATMFGLRLPLDGSSHTQSSTHLYHSDSESGSGPVVEEQAQRRTRTSFDSVSSSDSSMSVESLLGSGSGNSNASVYGSGSTPAPSYGRAMFLNPELPSPGLGGLFDTPGSGPGAASQQSDPSLEPLEYPPPGAPSRLASSLTFNSSNSSGFFSSVGRFTPSPVRSSDDDAEDGFVNETMSLESMMDRFGSAREGVLNLPRHVRNRDGYYEGPLDEMDIDGDQRDRGSSTTTDFPGRLATERPPIRDLRRQDLFPPAPRPSAISTSNTGSSNASSTSSDRRNNIIDPNLFAPGPFRNTMATLALRTREYTAQASSPTAAARPGTTIPSPITPFSPSSSLSPPPTYRFARPIQRGTATQGSGSGSAHSHSPPVIPPLSFENDTANQNQNGNESESNTASSSGERSEVQEPLGAVTRRWVRETGEIANNPRFADALRQYYEERRRRGRPEQSNESLGSEDSSVGSPSSVESRSASWLHLQATRREMAERVERRRALEGLPEWDALAPRQAHQNSSANTSTSANANASASAGDRPNPRLPNTNWHEVVWNPAIVGDGWVDTESDSDDDSIDFMLFGSNEGGVGSRTEMEPVPPAVPRGPREAWRLDGTTGPRRNRFQNNNSNNDTGGGSGNGTSAAGRARTGPGTEERGSGRPALMPRLFRERMIDRLRANAAAVAAGAPMGMTGRFGGFTRRTGELGDYVVRTPSFSVLM</sequence>
<evidence type="ECO:0000256" key="1">
    <source>
        <dbReference type="SAM" id="MobiDB-lite"/>
    </source>
</evidence>
<feature type="compositionally biased region" description="Basic and acidic residues" evidence="1">
    <location>
        <begin position="1321"/>
        <end position="1333"/>
    </location>
</feature>